<name>A0A0F9LV53_9ZZZZ</name>
<gene>
    <name evidence="1" type="ORF">LCGC14_1151950</name>
</gene>
<sequence length="179" mass="21069">MSHLSEIIDNKTNEDNKLKIKQQKLRVGVHLAIFIEPYLQYIIEGKKTIESRFSVNHIAPFKKIFQGDLILLKKSGGFIVGFCLVNEVWFYHLNPSIWNKIRNSFESELCIKDPQFWESKQHALYATLIKLGEFNAFSPIKFQKKDRRGWIILKPNETELTKNKLEQINKTKSGLIYWL</sequence>
<evidence type="ECO:0008006" key="2">
    <source>
        <dbReference type="Google" id="ProtNLM"/>
    </source>
</evidence>
<dbReference type="InterPro" id="IPR015947">
    <property type="entry name" value="PUA-like_sf"/>
</dbReference>
<organism evidence="1">
    <name type="scientific">marine sediment metagenome</name>
    <dbReference type="NCBI Taxonomy" id="412755"/>
    <lineage>
        <taxon>unclassified sequences</taxon>
        <taxon>metagenomes</taxon>
        <taxon>ecological metagenomes</taxon>
    </lineage>
</organism>
<dbReference type="SUPFAM" id="SSF88697">
    <property type="entry name" value="PUA domain-like"/>
    <property type="match status" value="1"/>
</dbReference>
<proteinExistence type="predicted"/>
<comment type="caution">
    <text evidence="1">The sequence shown here is derived from an EMBL/GenBank/DDBJ whole genome shotgun (WGS) entry which is preliminary data.</text>
</comment>
<reference evidence="1" key="1">
    <citation type="journal article" date="2015" name="Nature">
        <title>Complex archaea that bridge the gap between prokaryotes and eukaryotes.</title>
        <authorList>
            <person name="Spang A."/>
            <person name="Saw J.H."/>
            <person name="Jorgensen S.L."/>
            <person name="Zaremba-Niedzwiedzka K."/>
            <person name="Martijn J."/>
            <person name="Lind A.E."/>
            <person name="van Eijk R."/>
            <person name="Schleper C."/>
            <person name="Guy L."/>
            <person name="Ettema T.J."/>
        </authorList>
    </citation>
    <scope>NUCLEOTIDE SEQUENCE</scope>
</reference>
<dbReference type="EMBL" id="LAZR01005546">
    <property type="protein sequence ID" value="KKM99034.1"/>
    <property type="molecule type" value="Genomic_DNA"/>
</dbReference>
<dbReference type="AlphaFoldDB" id="A0A0F9LV53"/>
<evidence type="ECO:0000313" key="1">
    <source>
        <dbReference type="EMBL" id="KKM99034.1"/>
    </source>
</evidence>
<protein>
    <recommendedName>
        <fullName evidence="2">ASCH domain-containing protein</fullName>
    </recommendedName>
</protein>
<accession>A0A0F9LV53</accession>